<evidence type="ECO:0000313" key="2">
    <source>
        <dbReference type="EMBL" id="KAK9870094.1"/>
    </source>
</evidence>
<keyword evidence="3" id="KW-1185">Reference proteome</keyword>
<dbReference type="PANTHER" id="PTHR31649">
    <property type="entry name" value="AGAP009604-PA"/>
    <property type="match status" value="1"/>
</dbReference>
<reference evidence="2 3" key="1">
    <citation type="submission" date="2023-03" db="EMBL/GenBank/DDBJ databases">
        <title>Genome insight into feeding habits of ladybird beetles.</title>
        <authorList>
            <person name="Li H.-S."/>
            <person name="Huang Y.-H."/>
            <person name="Pang H."/>
        </authorList>
    </citation>
    <scope>NUCLEOTIDE SEQUENCE [LARGE SCALE GENOMIC DNA]</scope>
    <source>
        <strain evidence="2">SYSU_2023b</strain>
        <tissue evidence="2">Whole body</tissue>
    </source>
</reference>
<dbReference type="PANTHER" id="PTHR31649:SF10">
    <property type="entry name" value="IP19903P-RELATED"/>
    <property type="match status" value="1"/>
</dbReference>
<dbReference type="EMBL" id="JARQZJ010000002">
    <property type="protein sequence ID" value="KAK9870094.1"/>
    <property type="molecule type" value="Genomic_DNA"/>
</dbReference>
<feature type="signal peptide" evidence="1">
    <location>
        <begin position="1"/>
        <end position="27"/>
    </location>
</feature>
<evidence type="ECO:0000313" key="3">
    <source>
        <dbReference type="Proteomes" id="UP001431783"/>
    </source>
</evidence>
<dbReference type="AlphaFoldDB" id="A0AAW1TIY5"/>
<comment type="caution">
    <text evidence="2">The sequence shown here is derived from an EMBL/GenBank/DDBJ whole genome shotgun (WGS) entry which is preliminary data.</text>
</comment>
<accession>A0AAW1TIY5</accession>
<feature type="chain" id="PRO_5043912342" evidence="1">
    <location>
        <begin position="28"/>
        <end position="429"/>
    </location>
</feature>
<protein>
    <submittedName>
        <fullName evidence="2">Uncharacterized protein</fullName>
    </submittedName>
</protein>
<keyword evidence="1" id="KW-0732">Signal</keyword>
<feature type="non-terminal residue" evidence="2">
    <location>
        <position position="1"/>
    </location>
</feature>
<organism evidence="2 3">
    <name type="scientific">Henosepilachna vigintioctopunctata</name>
    <dbReference type="NCBI Taxonomy" id="420089"/>
    <lineage>
        <taxon>Eukaryota</taxon>
        <taxon>Metazoa</taxon>
        <taxon>Ecdysozoa</taxon>
        <taxon>Arthropoda</taxon>
        <taxon>Hexapoda</taxon>
        <taxon>Insecta</taxon>
        <taxon>Pterygota</taxon>
        <taxon>Neoptera</taxon>
        <taxon>Endopterygota</taxon>
        <taxon>Coleoptera</taxon>
        <taxon>Polyphaga</taxon>
        <taxon>Cucujiformia</taxon>
        <taxon>Coccinelloidea</taxon>
        <taxon>Coccinellidae</taxon>
        <taxon>Epilachninae</taxon>
        <taxon>Epilachnini</taxon>
        <taxon>Henosepilachna</taxon>
    </lineage>
</organism>
<gene>
    <name evidence="2" type="ORF">WA026_006188</name>
</gene>
<name>A0AAW1TIY5_9CUCU</name>
<proteinExistence type="predicted"/>
<evidence type="ECO:0000256" key="1">
    <source>
        <dbReference type="SAM" id="SignalP"/>
    </source>
</evidence>
<dbReference type="Proteomes" id="UP001431783">
    <property type="component" value="Unassembled WGS sequence"/>
</dbReference>
<sequence length="429" mass="48461">HNSIISIQHKMLTYLFVSIFIISFAEGDFDYKFKYCRIRCGCSYSEEKSEDSEPSDYYWRDFYGIIPPDAFPIGDENQYPQTYVGLVFDPLNNGTFVTTIVDGLDYVFNANDGKVFKKTKLIQILCTTEADRLAWITLTSGNASSATAEYSFVSAGYHQRKNANNLRYVPTYFVVKLSKCKIGYARSTISLSEELEFAAMDGTLQKSDQKMFLMYKKNKTESEGKKNKPFISHIYKYSIRGGSIIPNFYKQLNIGSCSLICTNEGQDKNSKDENSIKSAKAMEYYWKPGNLIKQDEPILVENNTVKSSGAYVGQVFVSYNWLDVGESTGDSVIVGTNNGGLAQSTDVHILCSNHQEKFEWVNTTSDQFAELDRSRMIPGGELDNGTMTVVGKELIFKWFAASIRIFGQKAYSYTRFGPANDYSVLLLKN</sequence>